<comment type="caution">
    <text evidence="2">The sequence shown here is derived from an EMBL/GenBank/DDBJ whole genome shotgun (WGS) entry which is preliminary data.</text>
</comment>
<feature type="non-terminal residue" evidence="2">
    <location>
        <position position="208"/>
    </location>
</feature>
<evidence type="ECO:0000313" key="2">
    <source>
        <dbReference type="EMBL" id="GAH17547.1"/>
    </source>
</evidence>
<dbReference type="EMBL" id="BART01030503">
    <property type="protein sequence ID" value="GAH17547.1"/>
    <property type="molecule type" value="Genomic_DNA"/>
</dbReference>
<gene>
    <name evidence="2" type="ORF">S01H4_53240</name>
</gene>
<dbReference type="Pfam" id="PF00144">
    <property type="entry name" value="Beta-lactamase"/>
    <property type="match status" value="1"/>
</dbReference>
<dbReference type="InterPro" id="IPR050789">
    <property type="entry name" value="Diverse_Enzym_Activities"/>
</dbReference>
<dbReference type="InterPro" id="IPR012338">
    <property type="entry name" value="Beta-lactam/transpept-like"/>
</dbReference>
<name>X1DBG5_9ZZZZ</name>
<reference evidence="2" key="1">
    <citation type="journal article" date="2014" name="Front. Microbiol.">
        <title>High frequency of phylogenetically diverse reductive dehalogenase-homologous genes in deep subseafloor sedimentary metagenomes.</title>
        <authorList>
            <person name="Kawai M."/>
            <person name="Futagami T."/>
            <person name="Toyoda A."/>
            <person name="Takaki Y."/>
            <person name="Nishi S."/>
            <person name="Hori S."/>
            <person name="Arai W."/>
            <person name="Tsubouchi T."/>
            <person name="Morono Y."/>
            <person name="Uchiyama I."/>
            <person name="Ito T."/>
            <person name="Fujiyama A."/>
            <person name="Inagaki F."/>
            <person name="Takami H."/>
        </authorList>
    </citation>
    <scope>NUCLEOTIDE SEQUENCE</scope>
    <source>
        <strain evidence="2">Expedition CK06-06</strain>
    </source>
</reference>
<dbReference type="Gene3D" id="3.40.710.10">
    <property type="entry name" value="DD-peptidase/beta-lactamase superfamily"/>
    <property type="match status" value="1"/>
</dbReference>
<dbReference type="AlphaFoldDB" id="X1DBG5"/>
<dbReference type="SUPFAM" id="SSF56601">
    <property type="entry name" value="beta-lactamase/transpeptidase-like"/>
    <property type="match status" value="1"/>
</dbReference>
<dbReference type="PANTHER" id="PTHR43283:SF7">
    <property type="entry name" value="BETA-LACTAMASE-RELATED DOMAIN-CONTAINING PROTEIN"/>
    <property type="match status" value="1"/>
</dbReference>
<dbReference type="InterPro" id="IPR001466">
    <property type="entry name" value="Beta-lactam-related"/>
</dbReference>
<evidence type="ECO:0000259" key="1">
    <source>
        <dbReference type="Pfam" id="PF00144"/>
    </source>
</evidence>
<accession>X1DBG5</accession>
<sequence>MQGNSTNVDDFFSISSSSTQDEFWPSNSSEWTEVAPEEQGLNSIKISEMFEYIENLSFFALDSVIIVRNGYLITEEYLHNNEIYRNIDNPKSYYGNTTIHYQASVTKSLMSILIGIALQEGFLTNLNQKLYEFYADIWESGFIYGEQKKNITIEQLLTMNSGLIADWHALYPSDAETKVTTNSIKFALEDVPLGFTPGAEGEFTYSND</sequence>
<dbReference type="PANTHER" id="PTHR43283">
    <property type="entry name" value="BETA-LACTAMASE-RELATED"/>
    <property type="match status" value="1"/>
</dbReference>
<protein>
    <recommendedName>
        <fullName evidence="1">Beta-lactamase-related domain-containing protein</fullName>
    </recommendedName>
</protein>
<organism evidence="2">
    <name type="scientific">marine sediment metagenome</name>
    <dbReference type="NCBI Taxonomy" id="412755"/>
    <lineage>
        <taxon>unclassified sequences</taxon>
        <taxon>metagenomes</taxon>
        <taxon>ecological metagenomes</taxon>
    </lineage>
</organism>
<proteinExistence type="predicted"/>
<feature type="domain" description="Beta-lactamase-related" evidence="1">
    <location>
        <begin position="63"/>
        <end position="207"/>
    </location>
</feature>